<evidence type="ECO:0000313" key="3">
    <source>
        <dbReference type="Proteomes" id="UP000820818"/>
    </source>
</evidence>
<dbReference type="GO" id="GO:0004523">
    <property type="term" value="F:RNA-DNA hybrid ribonuclease activity"/>
    <property type="evidence" value="ECO:0007669"/>
    <property type="project" value="InterPro"/>
</dbReference>
<evidence type="ECO:0000313" key="2">
    <source>
        <dbReference type="EMBL" id="KAI9552255.1"/>
    </source>
</evidence>
<organism evidence="2 3">
    <name type="scientific">Daphnia sinensis</name>
    <dbReference type="NCBI Taxonomy" id="1820382"/>
    <lineage>
        <taxon>Eukaryota</taxon>
        <taxon>Metazoa</taxon>
        <taxon>Ecdysozoa</taxon>
        <taxon>Arthropoda</taxon>
        <taxon>Crustacea</taxon>
        <taxon>Branchiopoda</taxon>
        <taxon>Diplostraca</taxon>
        <taxon>Cladocera</taxon>
        <taxon>Anomopoda</taxon>
        <taxon>Daphniidae</taxon>
        <taxon>Daphnia</taxon>
        <taxon>Daphnia similis group</taxon>
    </lineage>
</organism>
<feature type="domain" description="RNase H type-1" evidence="1">
    <location>
        <begin position="296"/>
        <end position="427"/>
    </location>
</feature>
<dbReference type="GO" id="GO:0003676">
    <property type="term" value="F:nucleic acid binding"/>
    <property type="evidence" value="ECO:0007669"/>
    <property type="project" value="InterPro"/>
</dbReference>
<name>A0AAD5PR90_9CRUS</name>
<protein>
    <recommendedName>
        <fullName evidence="1">RNase H type-1 domain-containing protein</fullName>
    </recommendedName>
</protein>
<dbReference type="InterPro" id="IPR002156">
    <property type="entry name" value="RNaseH_domain"/>
</dbReference>
<dbReference type="Pfam" id="PF00075">
    <property type="entry name" value="RNase_H"/>
    <property type="match status" value="1"/>
</dbReference>
<sequence length="591" mass="68085">MFADDISARVTHTHRRKARQKLETALKKILKWCKTWRFTLSVSKCFTISFSRRTRNDVPLQLTVNDEIIPNVNHGKFLGIIFDRKLKWKPHLMELLRKVSGRVNLFKILVRRNVNLKPKLLINLYIALIRSVMDYSYLSIIQCRAMIAKKLDVIQNSIIRAILLSPNSTPRAHSWLDTGLVPISCRCEWLACQYLIRLQFKPKNPMFYDANHTYLSTAQWKFQSTPNIVFCKFKLLASNLHLFNESPFVEDLLKPPWIMPKIPTTLFPLSKNTAASNQTFARILFRAFFNHCNIVCSSSINVFTDGSHDPTDNSTACAIYCPNNQLKKAWKLDDGTSIFTAELMAIKKATELTDNESAAEIRIFSDSLSAIQAINSPRTTNKLTISIRNKALHALAAGTKITLCWIPSHIGIPENDIVDRLANDARVDSQCEKIIFTSSVKHVSKTFHEAWSIVTRAYLESHHIFFSSYPRRSLTPDPWLIHPCRQKNTILHKIRTNRLRLNDRVSKFDYTVSPLCPRGCPFPETPLHVLIECPHYAPHRQTLTKYLAEQNLQLNIPTLLNPPQDCESKVKYKIRDLLLSFIWNSGLFKRF</sequence>
<dbReference type="AlphaFoldDB" id="A0AAD5PR90"/>
<dbReference type="SUPFAM" id="SSF53098">
    <property type="entry name" value="Ribonuclease H-like"/>
    <property type="match status" value="1"/>
</dbReference>
<dbReference type="EMBL" id="WJBH02000010">
    <property type="protein sequence ID" value="KAI9552255.1"/>
    <property type="molecule type" value="Genomic_DNA"/>
</dbReference>
<gene>
    <name evidence="2" type="ORF">GHT06_022617</name>
</gene>
<dbReference type="InterPro" id="IPR012337">
    <property type="entry name" value="RNaseH-like_sf"/>
</dbReference>
<keyword evidence="3" id="KW-1185">Reference proteome</keyword>
<dbReference type="CDD" id="cd09276">
    <property type="entry name" value="Rnase_HI_RT_non_LTR"/>
    <property type="match status" value="1"/>
</dbReference>
<dbReference type="Gene3D" id="3.30.420.10">
    <property type="entry name" value="Ribonuclease H-like superfamily/Ribonuclease H"/>
    <property type="match status" value="1"/>
</dbReference>
<comment type="caution">
    <text evidence="2">The sequence shown here is derived from an EMBL/GenBank/DDBJ whole genome shotgun (WGS) entry which is preliminary data.</text>
</comment>
<accession>A0AAD5PR90</accession>
<reference evidence="2 3" key="1">
    <citation type="submission" date="2022-05" db="EMBL/GenBank/DDBJ databases">
        <title>A multi-omics perspective on studying reproductive biology in Daphnia sinensis.</title>
        <authorList>
            <person name="Jia J."/>
        </authorList>
    </citation>
    <scope>NUCLEOTIDE SEQUENCE [LARGE SCALE GENOMIC DNA]</scope>
    <source>
        <strain evidence="2 3">WSL</strain>
    </source>
</reference>
<proteinExistence type="predicted"/>
<dbReference type="InterPro" id="IPR036397">
    <property type="entry name" value="RNaseH_sf"/>
</dbReference>
<dbReference type="PROSITE" id="PS50879">
    <property type="entry name" value="RNASE_H_1"/>
    <property type="match status" value="1"/>
</dbReference>
<evidence type="ECO:0000259" key="1">
    <source>
        <dbReference type="PROSITE" id="PS50879"/>
    </source>
</evidence>
<dbReference type="Proteomes" id="UP000820818">
    <property type="component" value="Linkage Group LG10"/>
</dbReference>